<feature type="compositionally biased region" description="Low complexity" evidence="7">
    <location>
        <begin position="2199"/>
        <end position="2217"/>
    </location>
</feature>
<feature type="compositionally biased region" description="Acidic residues" evidence="7">
    <location>
        <begin position="358"/>
        <end position="367"/>
    </location>
</feature>
<feature type="region of interest" description="Disordered" evidence="7">
    <location>
        <begin position="2093"/>
        <end position="2122"/>
    </location>
</feature>
<dbReference type="Pfam" id="PF01369">
    <property type="entry name" value="Sec7"/>
    <property type="match status" value="1"/>
</dbReference>
<feature type="compositionally biased region" description="Low complexity" evidence="7">
    <location>
        <begin position="382"/>
        <end position="413"/>
    </location>
</feature>
<feature type="compositionally biased region" description="Low complexity" evidence="7">
    <location>
        <begin position="430"/>
        <end position="441"/>
    </location>
</feature>
<dbReference type="InterPro" id="IPR032691">
    <property type="entry name" value="Mon2/Sec7/BIG1-like_HUS"/>
</dbReference>
<evidence type="ECO:0000256" key="3">
    <source>
        <dbReference type="ARBA" id="ARBA00022448"/>
    </source>
</evidence>
<name>A0A383VP35_TETOB</name>
<dbReference type="InterPro" id="IPR016024">
    <property type="entry name" value="ARM-type_fold"/>
</dbReference>
<feature type="compositionally biased region" description="Low complexity" evidence="7">
    <location>
        <begin position="2158"/>
        <end position="2177"/>
    </location>
</feature>
<organism evidence="9 10">
    <name type="scientific">Tetradesmus obliquus</name>
    <name type="common">Green alga</name>
    <name type="synonym">Acutodesmus obliquus</name>
    <dbReference type="NCBI Taxonomy" id="3088"/>
    <lineage>
        <taxon>Eukaryota</taxon>
        <taxon>Viridiplantae</taxon>
        <taxon>Chlorophyta</taxon>
        <taxon>core chlorophytes</taxon>
        <taxon>Chlorophyceae</taxon>
        <taxon>CS clade</taxon>
        <taxon>Sphaeropleales</taxon>
        <taxon>Scenedesmaceae</taxon>
        <taxon>Tetradesmus</taxon>
    </lineage>
</organism>
<dbReference type="GO" id="GO:0005085">
    <property type="term" value="F:guanyl-nucleotide exchange factor activity"/>
    <property type="evidence" value="ECO:0007669"/>
    <property type="project" value="InterPro"/>
</dbReference>
<reference evidence="9 10" key="1">
    <citation type="submission" date="2016-10" db="EMBL/GenBank/DDBJ databases">
        <authorList>
            <person name="Cai Z."/>
        </authorList>
    </citation>
    <scope>NUCLEOTIDE SEQUENCE [LARGE SCALE GENOMIC DNA]</scope>
</reference>
<dbReference type="CDD" id="cd00171">
    <property type="entry name" value="Sec7"/>
    <property type="match status" value="1"/>
</dbReference>
<protein>
    <recommendedName>
        <fullName evidence="8">SEC7 domain-containing protein</fullName>
    </recommendedName>
</protein>
<dbReference type="STRING" id="3088.A0A383VP35"/>
<dbReference type="Pfam" id="PF09324">
    <property type="entry name" value="Sec7-like_HDS"/>
    <property type="match status" value="1"/>
</dbReference>
<dbReference type="InterPro" id="IPR035999">
    <property type="entry name" value="Sec7_dom_sf"/>
</dbReference>
<dbReference type="InterPro" id="IPR032629">
    <property type="entry name" value="DCB_dom"/>
</dbReference>
<dbReference type="Gene3D" id="1.25.10.10">
    <property type="entry name" value="Leucine-rich Repeat Variant"/>
    <property type="match status" value="1"/>
</dbReference>
<dbReference type="Pfam" id="PF12783">
    <property type="entry name" value="Sec7-like_HUS"/>
    <property type="match status" value="1"/>
</dbReference>
<evidence type="ECO:0000256" key="1">
    <source>
        <dbReference type="ARBA" id="ARBA00004370"/>
    </source>
</evidence>
<dbReference type="SUPFAM" id="SSF48371">
    <property type="entry name" value="ARM repeat"/>
    <property type="match status" value="2"/>
</dbReference>
<dbReference type="GO" id="GO:0016020">
    <property type="term" value="C:membrane"/>
    <property type="evidence" value="ECO:0007669"/>
    <property type="project" value="UniProtKB-SubCell"/>
</dbReference>
<evidence type="ECO:0000313" key="9">
    <source>
        <dbReference type="EMBL" id="SZX66663.1"/>
    </source>
</evidence>
<dbReference type="SUPFAM" id="SSF48425">
    <property type="entry name" value="Sec7 domain"/>
    <property type="match status" value="1"/>
</dbReference>
<keyword evidence="4" id="KW-0963">Cytoplasm</keyword>
<keyword evidence="6" id="KW-0472">Membrane</keyword>
<dbReference type="PANTHER" id="PTHR10663">
    <property type="entry name" value="GUANYL-NUCLEOTIDE EXCHANGE FACTOR"/>
    <property type="match status" value="1"/>
</dbReference>
<comment type="subcellular location">
    <subcellularLocation>
        <location evidence="2">Cytoplasm</location>
        <location evidence="2">Cytosol</location>
    </subcellularLocation>
    <subcellularLocation>
        <location evidence="1">Membrane</location>
    </subcellularLocation>
</comment>
<dbReference type="EMBL" id="FNXT01000726">
    <property type="protein sequence ID" value="SZX66663.1"/>
    <property type="molecule type" value="Genomic_DNA"/>
</dbReference>
<evidence type="ECO:0000256" key="7">
    <source>
        <dbReference type="SAM" id="MobiDB-lite"/>
    </source>
</evidence>
<dbReference type="InterPro" id="IPR015403">
    <property type="entry name" value="Mon2/Sec7/BIG1-like_HDS"/>
</dbReference>
<keyword evidence="3" id="KW-0813">Transport</keyword>
<feature type="region of interest" description="Disordered" evidence="7">
    <location>
        <begin position="715"/>
        <end position="747"/>
    </location>
</feature>
<dbReference type="InterPro" id="IPR000904">
    <property type="entry name" value="Sec7_dom"/>
</dbReference>
<proteinExistence type="predicted"/>
<evidence type="ECO:0000313" key="10">
    <source>
        <dbReference type="Proteomes" id="UP000256970"/>
    </source>
</evidence>
<feature type="domain" description="SEC7" evidence="8">
    <location>
        <begin position="772"/>
        <end position="966"/>
    </location>
</feature>
<evidence type="ECO:0000256" key="6">
    <source>
        <dbReference type="ARBA" id="ARBA00023136"/>
    </source>
</evidence>
<dbReference type="Pfam" id="PF16213">
    <property type="entry name" value="DCB"/>
    <property type="match status" value="1"/>
</dbReference>
<dbReference type="SMART" id="SM00222">
    <property type="entry name" value="Sec7"/>
    <property type="match status" value="1"/>
</dbReference>
<evidence type="ECO:0000256" key="2">
    <source>
        <dbReference type="ARBA" id="ARBA00004514"/>
    </source>
</evidence>
<accession>A0A383VP35</accession>
<dbReference type="GO" id="GO:0015031">
    <property type="term" value="P:protein transport"/>
    <property type="evidence" value="ECO:0007669"/>
    <property type="project" value="UniProtKB-KW"/>
</dbReference>
<evidence type="ECO:0000256" key="4">
    <source>
        <dbReference type="ARBA" id="ARBA00022490"/>
    </source>
</evidence>
<feature type="region of interest" description="Disordered" evidence="7">
    <location>
        <begin position="1997"/>
        <end position="2020"/>
    </location>
</feature>
<dbReference type="Proteomes" id="UP000256970">
    <property type="component" value="Unassembled WGS sequence"/>
</dbReference>
<dbReference type="PROSITE" id="PS50190">
    <property type="entry name" value="SEC7"/>
    <property type="match status" value="1"/>
</dbReference>
<dbReference type="Gene3D" id="1.10.1000.11">
    <property type="entry name" value="Arf Nucleotide-binding Site Opener,domain 2"/>
    <property type="match status" value="1"/>
</dbReference>
<evidence type="ECO:0000256" key="5">
    <source>
        <dbReference type="ARBA" id="ARBA00022927"/>
    </source>
</evidence>
<dbReference type="Gene3D" id="1.10.220.20">
    <property type="match status" value="1"/>
</dbReference>
<feature type="region of interest" description="Disordered" evidence="7">
    <location>
        <begin position="2192"/>
        <end position="2233"/>
    </location>
</feature>
<dbReference type="InterPro" id="IPR023394">
    <property type="entry name" value="Sec7_C_sf"/>
</dbReference>
<dbReference type="GO" id="GO:0005802">
    <property type="term" value="C:trans-Golgi network"/>
    <property type="evidence" value="ECO:0007669"/>
    <property type="project" value="TreeGrafter"/>
</dbReference>
<dbReference type="GO" id="GO:0005829">
    <property type="term" value="C:cytosol"/>
    <property type="evidence" value="ECO:0007669"/>
    <property type="project" value="UniProtKB-SubCell"/>
</dbReference>
<keyword evidence="10" id="KW-1185">Reference proteome</keyword>
<dbReference type="PANTHER" id="PTHR10663:SF375">
    <property type="entry name" value="LD29171P"/>
    <property type="match status" value="1"/>
</dbReference>
<feature type="region of interest" description="Disordered" evidence="7">
    <location>
        <begin position="1236"/>
        <end position="1258"/>
    </location>
</feature>
<dbReference type="InterPro" id="IPR011989">
    <property type="entry name" value="ARM-like"/>
</dbReference>
<feature type="region of interest" description="Disordered" evidence="7">
    <location>
        <begin position="350"/>
        <end position="462"/>
    </location>
</feature>
<keyword evidence="5" id="KW-0653">Protein transport</keyword>
<dbReference type="GO" id="GO:0032012">
    <property type="term" value="P:regulation of ARF protein signal transduction"/>
    <property type="evidence" value="ECO:0007669"/>
    <property type="project" value="InterPro"/>
</dbReference>
<gene>
    <name evidence="9" type="ORF">BQ4739_LOCUS7056</name>
</gene>
<feature type="region of interest" description="Disordered" evidence="7">
    <location>
        <begin position="2157"/>
        <end position="2177"/>
    </location>
</feature>
<sequence>MAEEAEFQGSSAASAHSCRDKAFEIFVKRTITSIQKEAWGRSKEVKEIREACQGFLNTLDQNGCTEETLKEVLYPLQLACNSNMVKVVELALGCLHKLVAHAWLHGESTASGTMDMLSAHGSLDDDDTVANVIKMVIKCGETNNEALQLAVVRALLTFTTAEHFIAHGECLLAAVRAVFNLALGSENPVNKRTACNALLQMLNTICKRVTQIQPRLTGGSECSSRTTSDAFEIFRSTSSTSFANMSPKSHRGSGTGVSALGLLSPTAAGAAAAGGSGSFHGHISSSGSANLSSAAAQQQQLQYEVEAAAALVAAGGAGSGAAAAAAAHARAVQLAQLAEQKDLQGLEAALEAPGPGPEQDESDESSGQDEAGSEFAAAMQQAGSAVTSAAPAAANGGDQAAAGSSSSSAGAGAPPHLQAQGSVGPPPSVAAAWHAWQQGGALPPTPHTPVTPSRQGGKPGKLTAQDKDVLLVLTAFCKLASREAPGSSGAESVLAQGKLLALEMLAKVLSSSHHNWDHVPEPFCRQLRQPLCLALLRNCATSDPVAYALALRLLVALLCLPRLRAGLRAELGAFYPLLVLRCLEQQVQLLGAAQQQPAEREQLKQHQANVVAALGALQGLLVEPQLLVDLYVNFDCDLQASNLYERTVQALSKLSQAPESDADGSKAEKRSAPDAVAAAAAAGIRKEALACCLQVVAALESWARPIKEAALRAAEAEPGPAGNGQAGFSSLPSMERDGSHNSLNGLVGAAAAGKSPSAKAGSSGAQLSEAERLAAAKSTKDTLGKGISLFNSKGPLKGLDFLMSQGLLESSPTAVAAFLRAQSDQLDKAQLGELLGHHEDFAIAVMHGWIDSEPSMAGQAIDQSLRRLLGGFRLPGEAQKIDRIMEKFAERYCKDNPGRFGNADAAYVLSFAIIMLNTDAHNPLAERRLAKADFVAMNQQQGEEGGMSPVLPAGQLEEIFDRVVRDEILVRGEAANMDFASSRTSTRNRLAAAMGWTSLLQPFRALAGGSSSGRSGRDSSNQAQRRYLQEMAEREVVRAAASGNVWCSASHPEHVRPMLQVGGPMLLQALSAALTSAPDAAASAPLLAGLLQLARLSGLLGLDWQCEQYVAALSARCGVFGPAAAGSVAEAKQLAVLQALLGLTAGPEAGFLGSSWLIVLRCVSALDALKHELTRPAAVPAAAPAKEASSSNPFSRMFQSMFGSAGGAGSAAAGASPPASAAGGGVASSGGRFSIPGAPGSDMTVDDRDSLDGSARPSLAIRDAPGAGLVLWAESAAGALELERPYARSATLDGDAVVVFMRALCAVSQEELESGSSVTTAAAAAGTQLPGSPGAAAAAGGGPRLFSLQKVVECAYANMSRIRLVWHKLWAVIAAQLVGASCHPHRRVALYAVDSLRQLVAKLLARAELEHFTHQEEALRPFVAVLRQCDEACVRELAVQCVMQAVASHPRGLGSGWRMVILALRLGAADPSPAVMAQTQEALQVVVDTLYTCSGSTPAGSATASPTPGANAAAGTAAAAAALGLSGHTFLRETVQAIVAGIRNPAHLELSMSAVQLLGRCGQQLAAYEEAGGRDEPPSGAAAAPGGVDLDGDYGWGLLLRTLADVLQHDRRPQVVDAALEMVFGLLGRFSNRWDAAAWRVLVHRVLRHMLALPPALQAALSGSGAVGQLGQTSAGAGQTFGQTAADARGGSFSGFQPMQAGQQAVRSSMGSPASGSGAGGAVPAGLSVAEQRSMMTNLLQRMDRYYPLLCEQAASVRPEFKVDLVQQLAAIGVSWYQQPSIYLSTAGIKALMRLAETVAQISGSAHNGGCGWALFLEPFAAAVRADVDTVIGLATRQLAEQAADQQQQQHMSLLGKGATKGSGVSSPQAGGVSNASNAASNGLYGSPLGPKGGAAARQAVAAAASRQLLASQLRVRTQQLVLMQRALASIHKSCKDSMSWEEQMQLLEVLALGVDAAIAYNTGLAGAHWEKQQRRLSQLGDKQLVRRISSGSGRAASAAPAAAAATSQQQQQDPQLLSSVPEGGRQLQVVGSGSLSDTLSLASAVSRNSSLSMSGLVGFGSYLQPNPSSGGSVTGSITGSFTAGSVSLTGPSLSSGDGAAGAASSGLTSPSGAMSVSAAGSGDGSVAAAAAAAAAGAGPGTGTSDDVAQRPSGEITAASPEPAEQQQQASAAAALEPQQQALAPIRTDVQALRNSEEQQQQQQRTGSPGSSSGSPSKHLAAAAAPGSPRRTRMAGMSLPLLMVSSAESVEEVHPALMRLEAEGGMLLIEALNLSLSSCTLHTPATSRARLRLLQLVRSIIQSEAACSTAASMRPLAIAAAAAAATPDLGSALQLVSPRLAPPSPPASLAELRATPAAVGNADGSSNPDADALSCKDNPLQDALAGGGWEHAARAPLVVAALKVLSGLQGNEYKREVIQLFPALCRLMCSNHMLTRQALHQVFTTREFFELLPAAAAAAAGRAAAAGQSSTSMSSTSSSAAVPASAAGSGLNASGFQDVLL</sequence>
<evidence type="ECO:0000259" key="8">
    <source>
        <dbReference type="PROSITE" id="PS50190"/>
    </source>
</evidence>